<comment type="caution">
    <text evidence="1">The sequence shown here is derived from an EMBL/GenBank/DDBJ whole genome shotgun (WGS) entry which is preliminary data.</text>
</comment>
<accession>A0A9N7UGH9</accession>
<keyword evidence="2" id="KW-1185">Reference proteome</keyword>
<protein>
    <submittedName>
        <fullName evidence="1">Uncharacterized protein</fullName>
    </submittedName>
</protein>
<name>A0A9N7UGH9_PLEPL</name>
<dbReference type="EMBL" id="CADEAL010001158">
    <property type="protein sequence ID" value="CAB1429643.1"/>
    <property type="molecule type" value="Genomic_DNA"/>
</dbReference>
<proteinExistence type="predicted"/>
<dbReference type="Proteomes" id="UP001153269">
    <property type="component" value="Unassembled WGS sequence"/>
</dbReference>
<dbReference type="AlphaFoldDB" id="A0A9N7UGH9"/>
<evidence type="ECO:0000313" key="1">
    <source>
        <dbReference type="EMBL" id="CAB1429643.1"/>
    </source>
</evidence>
<evidence type="ECO:0000313" key="2">
    <source>
        <dbReference type="Proteomes" id="UP001153269"/>
    </source>
</evidence>
<gene>
    <name evidence="1" type="ORF">PLEPLA_LOCUS17622</name>
</gene>
<organism evidence="1 2">
    <name type="scientific">Pleuronectes platessa</name>
    <name type="common">European plaice</name>
    <dbReference type="NCBI Taxonomy" id="8262"/>
    <lineage>
        <taxon>Eukaryota</taxon>
        <taxon>Metazoa</taxon>
        <taxon>Chordata</taxon>
        <taxon>Craniata</taxon>
        <taxon>Vertebrata</taxon>
        <taxon>Euteleostomi</taxon>
        <taxon>Actinopterygii</taxon>
        <taxon>Neopterygii</taxon>
        <taxon>Teleostei</taxon>
        <taxon>Neoteleostei</taxon>
        <taxon>Acanthomorphata</taxon>
        <taxon>Carangaria</taxon>
        <taxon>Pleuronectiformes</taxon>
        <taxon>Pleuronectoidei</taxon>
        <taxon>Pleuronectidae</taxon>
        <taxon>Pleuronectes</taxon>
    </lineage>
</organism>
<sequence>MKGPGLPSLNLICCCRRGFDSRDAQTGLTLATKRSLLLFLLLKILPLLHSSFLTVLLPPSLSISVGLSPISETITNIPLPIYHQQLNSMDAGYFISSERRSGASGGSGRRRMRVE</sequence>
<reference evidence="1" key="1">
    <citation type="submission" date="2020-03" db="EMBL/GenBank/DDBJ databases">
        <authorList>
            <person name="Weist P."/>
        </authorList>
    </citation>
    <scope>NUCLEOTIDE SEQUENCE</scope>
</reference>